<dbReference type="Pfam" id="PF02668">
    <property type="entry name" value="TauD"/>
    <property type="match status" value="1"/>
</dbReference>
<protein>
    <recommendedName>
        <fullName evidence="2">TauD/TfdA-like domain-containing protein</fullName>
    </recommendedName>
</protein>
<proteinExistence type="predicted"/>
<keyword evidence="1" id="KW-0560">Oxidoreductase</keyword>
<keyword evidence="4" id="KW-1185">Reference proteome</keyword>
<evidence type="ECO:0000313" key="3">
    <source>
        <dbReference type="EMBL" id="KAH0538445.1"/>
    </source>
</evidence>
<dbReference type="Proteomes" id="UP000698800">
    <property type="component" value="Unassembled WGS sequence"/>
</dbReference>
<evidence type="ECO:0000256" key="1">
    <source>
        <dbReference type="ARBA" id="ARBA00023002"/>
    </source>
</evidence>
<evidence type="ECO:0000259" key="2">
    <source>
        <dbReference type="Pfam" id="PF02668"/>
    </source>
</evidence>
<dbReference type="SUPFAM" id="SSF51197">
    <property type="entry name" value="Clavaminate synthase-like"/>
    <property type="match status" value="1"/>
</dbReference>
<accession>A0A9P8I4K4</accession>
<comment type="caution">
    <text evidence="3">The sequence shown here is derived from an EMBL/GenBank/DDBJ whole genome shotgun (WGS) entry which is preliminary data.</text>
</comment>
<feature type="domain" description="TauD/TfdA-like" evidence="2">
    <location>
        <begin position="17"/>
        <end position="71"/>
    </location>
</feature>
<organism evidence="3 4">
    <name type="scientific">Glutinoglossum americanum</name>
    <dbReference type="NCBI Taxonomy" id="1670608"/>
    <lineage>
        <taxon>Eukaryota</taxon>
        <taxon>Fungi</taxon>
        <taxon>Dikarya</taxon>
        <taxon>Ascomycota</taxon>
        <taxon>Pezizomycotina</taxon>
        <taxon>Geoglossomycetes</taxon>
        <taxon>Geoglossales</taxon>
        <taxon>Geoglossaceae</taxon>
        <taxon>Glutinoglossum</taxon>
    </lineage>
</organism>
<dbReference type="GO" id="GO:0016491">
    <property type="term" value="F:oxidoreductase activity"/>
    <property type="evidence" value="ECO:0007669"/>
    <property type="project" value="UniProtKB-KW"/>
</dbReference>
<dbReference type="OrthoDB" id="5224680at2759"/>
<dbReference type="AlphaFoldDB" id="A0A9P8I4K4"/>
<reference evidence="3" key="1">
    <citation type="submission" date="2021-03" db="EMBL/GenBank/DDBJ databases">
        <title>Comparative genomics and phylogenomic investigation of the class Geoglossomycetes provide insights into ecological specialization and systematics.</title>
        <authorList>
            <person name="Melie T."/>
            <person name="Pirro S."/>
            <person name="Miller A.N."/>
            <person name="Quandt A."/>
        </authorList>
    </citation>
    <scope>NUCLEOTIDE SEQUENCE</scope>
    <source>
        <strain evidence="3">GBOQ0MN5Z8</strain>
    </source>
</reference>
<dbReference type="InterPro" id="IPR003819">
    <property type="entry name" value="TauD/TfdA-like"/>
</dbReference>
<sequence length="119" mass="13364">MPLSPSSARPASPTPLTDSQKAALDTLQAKALHDSITLDREDGDVQFINNLSILHSREAFAAGTGRHIMRLFWRDPVRAWDKPQHHKLKFEERYGYRQLPDTDFDPSGFTANPELAAHG</sequence>
<gene>
    <name evidence="3" type="ORF">FGG08_004943</name>
</gene>
<dbReference type="EMBL" id="JAGHQL010000108">
    <property type="protein sequence ID" value="KAH0538445.1"/>
    <property type="molecule type" value="Genomic_DNA"/>
</dbReference>
<dbReference type="Gene3D" id="3.60.130.10">
    <property type="entry name" value="Clavaminate synthase-like"/>
    <property type="match status" value="1"/>
</dbReference>
<evidence type="ECO:0000313" key="4">
    <source>
        <dbReference type="Proteomes" id="UP000698800"/>
    </source>
</evidence>
<dbReference type="InterPro" id="IPR042098">
    <property type="entry name" value="TauD-like_sf"/>
</dbReference>
<name>A0A9P8I4K4_9PEZI</name>